<dbReference type="InterPro" id="IPR026286">
    <property type="entry name" value="MaiA/AMDase"/>
</dbReference>
<feature type="region of interest" description="Disordered" evidence="1">
    <location>
        <begin position="1"/>
        <end position="28"/>
    </location>
</feature>
<dbReference type="Gene3D" id="3.40.50.12500">
    <property type="match status" value="1"/>
</dbReference>
<protein>
    <submittedName>
        <fullName evidence="2">Aspartate/glutamate racemase family protein</fullName>
    </submittedName>
</protein>
<dbReference type="Proteomes" id="UP000608513">
    <property type="component" value="Unassembled WGS sequence"/>
</dbReference>
<dbReference type="PANTHER" id="PTHR40267">
    <property type="entry name" value="BLR3294 PROTEIN"/>
    <property type="match status" value="1"/>
</dbReference>
<evidence type="ECO:0000313" key="3">
    <source>
        <dbReference type="Proteomes" id="UP000608513"/>
    </source>
</evidence>
<dbReference type="Pfam" id="PF17645">
    <property type="entry name" value="Amdase"/>
    <property type="match status" value="1"/>
</dbReference>
<comment type="caution">
    <text evidence="2">The sequence shown here is derived from an EMBL/GenBank/DDBJ whole genome shotgun (WGS) entry which is preliminary data.</text>
</comment>
<name>A0A923MNT3_9BURK</name>
<organism evidence="2 3">
    <name type="scientific">Ramlibacter cellulosilyticus</name>
    <dbReference type="NCBI Taxonomy" id="2764187"/>
    <lineage>
        <taxon>Bacteria</taxon>
        <taxon>Pseudomonadati</taxon>
        <taxon>Pseudomonadota</taxon>
        <taxon>Betaproteobacteria</taxon>
        <taxon>Burkholderiales</taxon>
        <taxon>Comamonadaceae</taxon>
        <taxon>Ramlibacter</taxon>
    </lineage>
</organism>
<reference evidence="2" key="1">
    <citation type="submission" date="2020-08" db="EMBL/GenBank/DDBJ databases">
        <title>Ramlibacter sp. USB13 16S ribosomal RNA gene genome sequencing and assembly.</title>
        <authorList>
            <person name="Kang M."/>
        </authorList>
    </citation>
    <scope>NUCLEOTIDE SEQUENCE</scope>
    <source>
        <strain evidence="2">USB13</strain>
    </source>
</reference>
<dbReference type="PIRSF" id="PIRSF015736">
    <property type="entry name" value="MI"/>
    <property type="match status" value="1"/>
</dbReference>
<proteinExistence type="predicted"/>
<dbReference type="EMBL" id="JACORT010000002">
    <property type="protein sequence ID" value="MBC5782750.1"/>
    <property type="molecule type" value="Genomic_DNA"/>
</dbReference>
<dbReference type="InterPro" id="IPR053714">
    <property type="entry name" value="Iso_Racemase_Enz_sf"/>
</dbReference>
<keyword evidence="3" id="KW-1185">Reference proteome</keyword>
<accession>A0A923MNT3</accession>
<sequence>MDDRPRRTHGVYTSVDNHRSKDQNAGNRTSAAAVAVARSPALNRPLRLGVLTPSSNTALEPLTSALVAALPGASAHFSRFRVTEISLDAVALGQFDDSKILAAAELLADAKVDVIGWSGTAAGWLGFDRDRKLVERIRERTGIPATTAVLALNELMALKGIRRLALVTPYTADVQDRIVGNYAQLGIEVVAERHLGIRVNHAFAEVDPRRLRELMDQVAGARPQAITTFCTNLRAAQLAPEIERAHGIPLLDTVSTTVWGMVRAAGGSPAAITGWGELFQWT</sequence>
<gene>
    <name evidence="2" type="ORF">H8N03_07315</name>
</gene>
<dbReference type="AlphaFoldDB" id="A0A923MNT3"/>
<evidence type="ECO:0000313" key="2">
    <source>
        <dbReference type="EMBL" id="MBC5782750.1"/>
    </source>
</evidence>
<dbReference type="PANTHER" id="PTHR40267:SF1">
    <property type="entry name" value="BLR3294 PROTEIN"/>
    <property type="match status" value="1"/>
</dbReference>
<evidence type="ECO:0000256" key="1">
    <source>
        <dbReference type="SAM" id="MobiDB-lite"/>
    </source>
</evidence>